<evidence type="ECO:0000313" key="2">
    <source>
        <dbReference type="Proteomes" id="UP000271974"/>
    </source>
</evidence>
<proteinExistence type="predicted"/>
<reference evidence="1 2" key="1">
    <citation type="submission" date="2019-01" db="EMBL/GenBank/DDBJ databases">
        <title>A draft genome assembly of the solar-powered sea slug Elysia chlorotica.</title>
        <authorList>
            <person name="Cai H."/>
            <person name="Li Q."/>
            <person name="Fang X."/>
            <person name="Li J."/>
            <person name="Curtis N.E."/>
            <person name="Altenburger A."/>
            <person name="Shibata T."/>
            <person name="Feng M."/>
            <person name="Maeda T."/>
            <person name="Schwartz J.A."/>
            <person name="Shigenobu S."/>
            <person name="Lundholm N."/>
            <person name="Nishiyama T."/>
            <person name="Yang H."/>
            <person name="Hasebe M."/>
            <person name="Li S."/>
            <person name="Pierce S.K."/>
            <person name="Wang J."/>
        </authorList>
    </citation>
    <scope>NUCLEOTIDE SEQUENCE [LARGE SCALE GENOMIC DNA]</scope>
    <source>
        <strain evidence="1">EC2010</strain>
        <tissue evidence="1">Whole organism of an adult</tissue>
    </source>
</reference>
<comment type="caution">
    <text evidence="1">The sequence shown here is derived from an EMBL/GenBank/DDBJ whole genome shotgun (WGS) entry which is preliminary data.</text>
</comment>
<dbReference type="Proteomes" id="UP000271974">
    <property type="component" value="Unassembled WGS sequence"/>
</dbReference>
<name>A0A3S0ZWE7_ELYCH</name>
<sequence>MWFGRVRETECYVCTLLQSLIKTEKSRGQGLHIGFQPGLHNGLVFLGSSCTLLHSLIKTEKSRGQGLYIGFQPGLHNGLVFLGPGDVALNELQRLIESSLCSAEVFVGKEGL</sequence>
<accession>A0A3S0ZWE7</accession>
<protein>
    <submittedName>
        <fullName evidence="1">Uncharacterized protein</fullName>
    </submittedName>
</protein>
<feature type="non-terminal residue" evidence="1">
    <location>
        <position position="112"/>
    </location>
</feature>
<dbReference type="EMBL" id="RQTK01000198">
    <property type="protein sequence ID" value="RUS84669.1"/>
    <property type="molecule type" value="Genomic_DNA"/>
</dbReference>
<organism evidence="1 2">
    <name type="scientific">Elysia chlorotica</name>
    <name type="common">Eastern emerald elysia</name>
    <name type="synonym">Sea slug</name>
    <dbReference type="NCBI Taxonomy" id="188477"/>
    <lineage>
        <taxon>Eukaryota</taxon>
        <taxon>Metazoa</taxon>
        <taxon>Spiralia</taxon>
        <taxon>Lophotrochozoa</taxon>
        <taxon>Mollusca</taxon>
        <taxon>Gastropoda</taxon>
        <taxon>Heterobranchia</taxon>
        <taxon>Euthyneura</taxon>
        <taxon>Panpulmonata</taxon>
        <taxon>Sacoglossa</taxon>
        <taxon>Placobranchoidea</taxon>
        <taxon>Plakobranchidae</taxon>
        <taxon>Elysia</taxon>
    </lineage>
</organism>
<evidence type="ECO:0000313" key="1">
    <source>
        <dbReference type="EMBL" id="RUS84669.1"/>
    </source>
</evidence>
<keyword evidence="2" id="KW-1185">Reference proteome</keyword>
<dbReference type="AlphaFoldDB" id="A0A3S0ZWE7"/>
<gene>
    <name evidence="1" type="ORF">EGW08_007589</name>
</gene>